<evidence type="ECO:0000313" key="2">
    <source>
        <dbReference type="EMBL" id="KAF5373221.1"/>
    </source>
</evidence>
<proteinExistence type="predicted"/>
<dbReference type="AlphaFoldDB" id="A0A8H5CVG8"/>
<comment type="caution">
    <text evidence="1">The sequence shown here is derived from an EMBL/GenBank/DDBJ whole genome shotgun (WGS) entry which is preliminary data.</text>
</comment>
<reference evidence="1 3" key="1">
    <citation type="journal article" date="2020" name="ISME J.">
        <title>Uncovering the hidden diversity of litter-decomposition mechanisms in mushroom-forming fungi.</title>
        <authorList>
            <person name="Floudas D."/>
            <person name="Bentzer J."/>
            <person name="Ahren D."/>
            <person name="Johansson T."/>
            <person name="Persson P."/>
            <person name="Tunlid A."/>
        </authorList>
    </citation>
    <scope>NUCLEOTIDE SEQUENCE [LARGE SCALE GENOMIC DNA]</scope>
    <source>
        <strain evidence="1 3">CBS 406.79</strain>
    </source>
</reference>
<name>A0A8H5CVG8_9AGAR</name>
<keyword evidence="3" id="KW-1185">Reference proteome</keyword>
<dbReference type="EMBL" id="JAACJN010000326">
    <property type="protein sequence ID" value="KAF5348099.1"/>
    <property type="molecule type" value="Genomic_DNA"/>
</dbReference>
<dbReference type="Proteomes" id="UP000518752">
    <property type="component" value="Unassembled WGS sequence"/>
</dbReference>
<dbReference type="EMBL" id="JAACJN010000107">
    <property type="protein sequence ID" value="KAF5373221.1"/>
    <property type="molecule type" value="Genomic_DNA"/>
</dbReference>
<sequence>MALVGSADVPLLGLNNSIIRTWMFWRKRTETVETVEAGHGEKAGASAV</sequence>
<protein>
    <submittedName>
        <fullName evidence="1">Uncharacterized protein</fullName>
    </submittedName>
</protein>
<evidence type="ECO:0000313" key="3">
    <source>
        <dbReference type="Proteomes" id="UP000518752"/>
    </source>
</evidence>
<organism evidence="1 3">
    <name type="scientific">Collybiopsis confluens</name>
    <dbReference type="NCBI Taxonomy" id="2823264"/>
    <lineage>
        <taxon>Eukaryota</taxon>
        <taxon>Fungi</taxon>
        <taxon>Dikarya</taxon>
        <taxon>Basidiomycota</taxon>
        <taxon>Agaricomycotina</taxon>
        <taxon>Agaricomycetes</taxon>
        <taxon>Agaricomycetidae</taxon>
        <taxon>Agaricales</taxon>
        <taxon>Marasmiineae</taxon>
        <taxon>Omphalotaceae</taxon>
        <taxon>Collybiopsis</taxon>
    </lineage>
</organism>
<gene>
    <name evidence="2" type="ORF">D9757_010566</name>
    <name evidence="1" type="ORF">D9757_013750</name>
</gene>
<accession>A0A8H5CVG8</accession>
<evidence type="ECO:0000313" key="1">
    <source>
        <dbReference type="EMBL" id="KAF5348099.1"/>
    </source>
</evidence>